<sequence>MGVGARSRGPRRRRGAGIDTQTEFRTEWTVVIPVKRADHGKSRLTVPGAGRAELARAIALDTIAAAVQAARVVVVTADQTISAEAARLGARVVDDPGGGIDAAVAAGAPAGGFRAALLGDLPALRPEDLAAALAEATSVDRGVVADAEGTGTTLVTAAPGTPWASAFGAGSFARHVALGCVPLAVPDASTLRRDVDTVEQLDTAVAHGIGRRTAAALGLASFRVRAARPEDVAAMARVHVRSWQETYRGMFPDAVLDDPGFVERRERMWANAVADTGRARPAVAEVDGEIVGIALSGPSETADAQRQLYVLYLLAAHQGTGAAAALLEAVVAAEEDVILWVADPNPRAQAFYRRHGFAADGSARIEMDVRAIRMRRRPD</sequence>
<comment type="function">
    <text evidence="5">Guanylyltransferase that catalyzes the activation of phosphoenolpyruvate (PEP) as enolpyruvoyl-2-diphospho-5'-guanosine, via the condensation of PEP with GTP. It is involved in the biosynthesis of coenzyme F420, a hydride carrier cofactor.</text>
</comment>
<dbReference type="PROSITE" id="PS51186">
    <property type="entry name" value="GNAT"/>
    <property type="match status" value="1"/>
</dbReference>
<keyword evidence="9" id="KW-1185">Reference proteome</keyword>
<comment type="catalytic activity">
    <reaction evidence="5">
        <text>phosphoenolpyruvate + GTP + H(+) = enolpyruvoyl-2-diphospho-5'-guanosine + diphosphate</text>
        <dbReference type="Rhea" id="RHEA:30519"/>
        <dbReference type="ChEBI" id="CHEBI:15378"/>
        <dbReference type="ChEBI" id="CHEBI:33019"/>
        <dbReference type="ChEBI" id="CHEBI:37565"/>
        <dbReference type="ChEBI" id="CHEBI:58702"/>
        <dbReference type="ChEBI" id="CHEBI:143701"/>
        <dbReference type="EC" id="2.7.7.105"/>
    </reaction>
</comment>
<name>A0ABZ0SR57_9MICO</name>
<accession>A0ABZ0SR57</accession>
<dbReference type="NCBIfam" id="TIGR03552">
    <property type="entry name" value="F420_cofC"/>
    <property type="match status" value="1"/>
</dbReference>
<proteinExistence type="inferred from homology"/>
<dbReference type="EMBL" id="CP139368">
    <property type="protein sequence ID" value="WPR90303.1"/>
    <property type="molecule type" value="Genomic_DNA"/>
</dbReference>
<evidence type="ECO:0000256" key="2">
    <source>
        <dbReference type="ARBA" id="ARBA00022695"/>
    </source>
</evidence>
<dbReference type="InterPro" id="IPR002835">
    <property type="entry name" value="CofC"/>
</dbReference>
<keyword evidence="2 5" id="KW-0548">Nucleotidyltransferase</keyword>
<evidence type="ECO:0000256" key="3">
    <source>
        <dbReference type="ARBA" id="ARBA00022741"/>
    </source>
</evidence>
<feature type="binding site" evidence="5">
    <location>
        <position position="152"/>
    </location>
    <ligand>
        <name>phosphoenolpyruvate</name>
        <dbReference type="ChEBI" id="CHEBI:58702"/>
    </ligand>
</feature>
<evidence type="ECO:0000256" key="1">
    <source>
        <dbReference type="ARBA" id="ARBA00022679"/>
    </source>
</evidence>
<dbReference type="Proteomes" id="UP001323798">
    <property type="component" value="Chromosome"/>
</dbReference>
<dbReference type="RefSeq" id="WP_320943015.1">
    <property type="nucleotide sequence ID" value="NZ_BAABEU010000011.1"/>
</dbReference>
<evidence type="ECO:0000256" key="6">
    <source>
        <dbReference type="SAM" id="MobiDB-lite"/>
    </source>
</evidence>
<comment type="similarity">
    <text evidence="5">Belongs to the CofC family.</text>
</comment>
<feature type="binding site" evidence="5">
    <location>
        <position position="168"/>
    </location>
    <ligand>
        <name>phosphoenolpyruvate</name>
        <dbReference type="ChEBI" id="CHEBI:58702"/>
    </ligand>
</feature>
<dbReference type="InterPro" id="IPR000182">
    <property type="entry name" value="GNAT_dom"/>
</dbReference>
<dbReference type="Gene3D" id="3.40.630.30">
    <property type="match status" value="1"/>
</dbReference>
<dbReference type="Pfam" id="PF01983">
    <property type="entry name" value="CofC"/>
    <property type="match status" value="1"/>
</dbReference>
<dbReference type="PANTHER" id="PTHR40392:SF1">
    <property type="entry name" value="2-PHOSPHO-L-LACTATE GUANYLYLTRANSFERASE"/>
    <property type="match status" value="1"/>
</dbReference>
<evidence type="ECO:0000313" key="8">
    <source>
        <dbReference type="EMBL" id="WPR90303.1"/>
    </source>
</evidence>
<dbReference type="SUPFAM" id="SSF55729">
    <property type="entry name" value="Acyl-CoA N-acyltransferases (Nat)"/>
    <property type="match status" value="1"/>
</dbReference>
<gene>
    <name evidence="8" type="primary">cofC</name>
    <name evidence="5" type="synonym">fbiD</name>
    <name evidence="8" type="ORF">SM116_03175</name>
</gene>
<dbReference type="EC" id="2.7.7.105" evidence="5"/>
<evidence type="ECO:0000313" key="9">
    <source>
        <dbReference type="Proteomes" id="UP001323798"/>
    </source>
</evidence>
<protein>
    <recommendedName>
        <fullName evidence="5">Phosphoenolpyruvate guanylyltransferase</fullName>
        <shortName evidence="5">PEP guanylyltransferase</shortName>
        <ecNumber evidence="5">2.7.7.105</ecNumber>
    </recommendedName>
</protein>
<feature type="binding site" evidence="5">
    <location>
        <position position="171"/>
    </location>
    <ligand>
        <name>phosphoenolpyruvate</name>
        <dbReference type="ChEBI" id="CHEBI:58702"/>
    </ligand>
</feature>
<evidence type="ECO:0000256" key="4">
    <source>
        <dbReference type="ARBA" id="ARBA00023134"/>
    </source>
</evidence>
<dbReference type="Gene3D" id="3.90.550.10">
    <property type="entry name" value="Spore Coat Polysaccharide Biosynthesis Protein SpsA, Chain A"/>
    <property type="match status" value="1"/>
</dbReference>
<dbReference type="InterPro" id="IPR029044">
    <property type="entry name" value="Nucleotide-diphossugar_trans"/>
</dbReference>
<evidence type="ECO:0000259" key="7">
    <source>
        <dbReference type="PROSITE" id="PS51186"/>
    </source>
</evidence>
<feature type="region of interest" description="Disordered" evidence="6">
    <location>
        <begin position="1"/>
        <end position="20"/>
    </location>
</feature>
<feature type="domain" description="N-acetyltransferase" evidence="7">
    <location>
        <begin position="222"/>
        <end position="379"/>
    </location>
</feature>
<keyword evidence="3 5" id="KW-0547">Nucleotide-binding</keyword>
<dbReference type="SUPFAM" id="SSF53448">
    <property type="entry name" value="Nucleotide-diphospho-sugar transferases"/>
    <property type="match status" value="1"/>
</dbReference>
<keyword evidence="1 5" id="KW-0808">Transferase</keyword>
<dbReference type="PANTHER" id="PTHR40392">
    <property type="entry name" value="2-PHOSPHO-L-LACTATE GUANYLYLTRANSFERASE"/>
    <property type="match status" value="1"/>
</dbReference>
<dbReference type="HAMAP" id="MF_02114">
    <property type="entry name" value="CofC"/>
    <property type="match status" value="1"/>
</dbReference>
<dbReference type="Pfam" id="PF00583">
    <property type="entry name" value="Acetyltransf_1"/>
    <property type="match status" value="1"/>
</dbReference>
<organism evidence="8 9">
    <name type="scientific">Microbacterium rhizosphaerae</name>
    <dbReference type="NCBI Taxonomy" id="1678237"/>
    <lineage>
        <taxon>Bacteria</taxon>
        <taxon>Bacillati</taxon>
        <taxon>Actinomycetota</taxon>
        <taxon>Actinomycetes</taxon>
        <taxon>Micrococcales</taxon>
        <taxon>Microbacteriaceae</taxon>
        <taxon>Microbacterium</taxon>
    </lineage>
</organism>
<keyword evidence="4 5" id="KW-0342">GTP-binding</keyword>
<reference evidence="8 9" key="1">
    <citation type="submission" date="2023-11" db="EMBL/GenBank/DDBJ databases">
        <title>Genome sequence of Microbacterium rhizosphaerae KACC 19337.</title>
        <authorList>
            <person name="Choi H."/>
            <person name="Kim S."/>
            <person name="Kim Y."/>
            <person name="Kwon S.-W."/>
            <person name="Heo J."/>
        </authorList>
    </citation>
    <scope>NUCLEOTIDE SEQUENCE [LARGE SCALE GENOMIC DNA]</scope>
    <source>
        <strain evidence="8 9">KACC 19337</strain>
    </source>
</reference>
<dbReference type="GO" id="GO:0043814">
    <property type="term" value="F:phospholactate guanylyltransferase activity"/>
    <property type="evidence" value="ECO:0007669"/>
    <property type="project" value="UniProtKB-EC"/>
</dbReference>
<evidence type="ECO:0000256" key="5">
    <source>
        <dbReference type="HAMAP-Rule" id="MF_02114"/>
    </source>
</evidence>
<dbReference type="InterPro" id="IPR016181">
    <property type="entry name" value="Acyl_CoA_acyltransferase"/>
</dbReference>
<comment type="pathway">
    <text evidence="5">Cofactor biosynthesis; coenzyme F420 biosynthesis.</text>
</comment>